<feature type="domain" description="GGDEF" evidence="3">
    <location>
        <begin position="164"/>
        <end position="294"/>
    </location>
</feature>
<sequence>MEIKFTPQESSTLYGLLADSTSDIILKTDPDGFIIHASPAMEHLGLPLPDPLVAPHLLDLIHPSCEDTVMAEHNAALQGAQEHVWFEVAVLAADRRKRWFEMQIRRLEDAEGKVYGALSIMRNIDERRELERRVFVAELTDPVTGLSNRKAFMSMLQHLVDERRNGSLALFCIDYFQAINMQHGQSVGDKVLVVFSDLLRTMTREGDIVSRIGDESLGVILPGTDCEEARAICQRIVTTLSELRRESGVDSFTITASAGISRIAESVDDTIKRAELALFLAKAKGRNRLEMESAPRAK</sequence>
<dbReference type="PROSITE" id="PS50113">
    <property type="entry name" value="PAC"/>
    <property type="match status" value="1"/>
</dbReference>
<dbReference type="Proteomes" id="UP000016568">
    <property type="component" value="Unassembled WGS sequence"/>
</dbReference>
<dbReference type="CDD" id="cd01949">
    <property type="entry name" value="GGDEF"/>
    <property type="match status" value="1"/>
</dbReference>
<dbReference type="OrthoDB" id="9812260at2"/>
<dbReference type="InterPro" id="IPR052155">
    <property type="entry name" value="Biofilm_reg_signaling"/>
</dbReference>
<evidence type="ECO:0000259" key="3">
    <source>
        <dbReference type="PROSITE" id="PS50887"/>
    </source>
</evidence>
<dbReference type="InterPro" id="IPR043128">
    <property type="entry name" value="Rev_trsase/Diguanyl_cyclase"/>
</dbReference>
<dbReference type="InterPro" id="IPR000014">
    <property type="entry name" value="PAS"/>
</dbReference>
<comment type="caution">
    <text evidence="4">The sequence shown here is derived from an EMBL/GenBank/DDBJ whole genome shotgun (WGS) entry which is preliminary data.</text>
</comment>
<dbReference type="AlphaFoldDB" id="U2ZST4"/>
<dbReference type="InterPro" id="IPR000700">
    <property type="entry name" value="PAS-assoc_C"/>
</dbReference>
<dbReference type="Pfam" id="PF00990">
    <property type="entry name" value="GGDEF"/>
    <property type="match status" value="1"/>
</dbReference>
<dbReference type="InterPro" id="IPR029787">
    <property type="entry name" value="Nucleotide_cyclase"/>
</dbReference>
<dbReference type="NCBIfam" id="TIGR00254">
    <property type="entry name" value="GGDEF"/>
    <property type="match status" value="1"/>
</dbReference>
<name>U2ZST4_9SPHN</name>
<feature type="domain" description="PAS" evidence="1">
    <location>
        <begin position="10"/>
        <end position="80"/>
    </location>
</feature>
<dbReference type="PANTHER" id="PTHR44757:SF2">
    <property type="entry name" value="BIOFILM ARCHITECTURE MAINTENANCE PROTEIN MBAA"/>
    <property type="match status" value="1"/>
</dbReference>
<evidence type="ECO:0000259" key="1">
    <source>
        <dbReference type="PROSITE" id="PS50112"/>
    </source>
</evidence>
<dbReference type="PROSITE" id="PS50112">
    <property type="entry name" value="PAS"/>
    <property type="match status" value="1"/>
</dbReference>
<dbReference type="InterPro" id="IPR000160">
    <property type="entry name" value="GGDEF_dom"/>
</dbReference>
<dbReference type="eggNOG" id="COG3706">
    <property type="taxonomic scope" value="Bacteria"/>
</dbReference>
<organism evidence="4 5">
    <name type="scientific">Caenibius tardaugens NBRC 16725</name>
    <dbReference type="NCBI Taxonomy" id="1219035"/>
    <lineage>
        <taxon>Bacteria</taxon>
        <taxon>Pseudomonadati</taxon>
        <taxon>Pseudomonadota</taxon>
        <taxon>Alphaproteobacteria</taxon>
        <taxon>Sphingomonadales</taxon>
        <taxon>Erythrobacteraceae</taxon>
        <taxon>Caenibius</taxon>
    </lineage>
</organism>
<dbReference type="CDD" id="cd00130">
    <property type="entry name" value="PAS"/>
    <property type="match status" value="1"/>
</dbReference>
<gene>
    <name evidence="4" type="ORF">NT2_02_05080</name>
</gene>
<dbReference type="PROSITE" id="PS50887">
    <property type="entry name" value="GGDEF"/>
    <property type="match status" value="1"/>
</dbReference>
<evidence type="ECO:0000259" key="2">
    <source>
        <dbReference type="PROSITE" id="PS50113"/>
    </source>
</evidence>
<reference evidence="4 5" key="1">
    <citation type="submission" date="2013-09" db="EMBL/GenBank/DDBJ databases">
        <title>Whole genome shotgun sequence of Novosphingobium tardaugens NBRC 16725.</title>
        <authorList>
            <person name="Isaki S."/>
            <person name="Hosoyama A."/>
            <person name="Tsuchikane K."/>
            <person name="Katsumata H."/>
            <person name="Ando Y."/>
            <person name="Yamazaki S."/>
            <person name="Fujita N."/>
        </authorList>
    </citation>
    <scope>NUCLEOTIDE SEQUENCE [LARGE SCALE GENOMIC DNA]</scope>
    <source>
        <strain evidence="4 5">NBRC 16725</strain>
    </source>
</reference>
<dbReference type="NCBIfam" id="TIGR00229">
    <property type="entry name" value="sensory_box"/>
    <property type="match status" value="1"/>
</dbReference>
<feature type="domain" description="PAC" evidence="2">
    <location>
        <begin position="84"/>
        <end position="136"/>
    </location>
</feature>
<dbReference type="SUPFAM" id="SSF55073">
    <property type="entry name" value="Nucleotide cyclase"/>
    <property type="match status" value="1"/>
</dbReference>
<dbReference type="KEGG" id="ntd:EGO55_02090"/>
<keyword evidence="5" id="KW-1185">Reference proteome</keyword>
<dbReference type="Gene3D" id="3.30.450.20">
    <property type="entry name" value="PAS domain"/>
    <property type="match status" value="1"/>
</dbReference>
<dbReference type="Gene3D" id="3.30.70.270">
    <property type="match status" value="1"/>
</dbReference>
<dbReference type="RefSeq" id="WP_021689331.1">
    <property type="nucleotide sequence ID" value="NZ_BASZ01000002.1"/>
</dbReference>
<dbReference type="PANTHER" id="PTHR44757">
    <property type="entry name" value="DIGUANYLATE CYCLASE DGCP"/>
    <property type="match status" value="1"/>
</dbReference>
<evidence type="ECO:0000313" key="4">
    <source>
        <dbReference type="EMBL" id="GAD48424.1"/>
    </source>
</evidence>
<protein>
    <submittedName>
        <fullName evidence="4">Putative signaling protein</fullName>
    </submittedName>
</protein>
<dbReference type="SUPFAM" id="SSF55785">
    <property type="entry name" value="PYP-like sensor domain (PAS domain)"/>
    <property type="match status" value="1"/>
</dbReference>
<dbReference type="SMART" id="SM00267">
    <property type="entry name" value="GGDEF"/>
    <property type="match status" value="1"/>
</dbReference>
<dbReference type="Pfam" id="PF08448">
    <property type="entry name" value="PAS_4"/>
    <property type="match status" value="1"/>
</dbReference>
<accession>U2ZST4</accession>
<dbReference type="InterPro" id="IPR035965">
    <property type="entry name" value="PAS-like_dom_sf"/>
</dbReference>
<dbReference type="SMART" id="SM00091">
    <property type="entry name" value="PAS"/>
    <property type="match status" value="1"/>
</dbReference>
<evidence type="ECO:0000313" key="5">
    <source>
        <dbReference type="Proteomes" id="UP000016568"/>
    </source>
</evidence>
<dbReference type="EMBL" id="BASZ01000002">
    <property type="protein sequence ID" value="GAD48424.1"/>
    <property type="molecule type" value="Genomic_DNA"/>
</dbReference>
<proteinExistence type="predicted"/>
<dbReference type="InterPro" id="IPR013656">
    <property type="entry name" value="PAS_4"/>
</dbReference>